<evidence type="ECO:0000256" key="1">
    <source>
        <dbReference type="PROSITE-ProRule" id="PRU00152"/>
    </source>
</evidence>
<protein>
    <recommendedName>
        <fullName evidence="3">PLAT domain-containing protein</fullName>
    </recommendedName>
</protein>
<comment type="caution">
    <text evidence="4">The sequence shown here is derived from an EMBL/GenBank/DDBJ whole genome shotgun (WGS) entry which is preliminary data.</text>
</comment>
<dbReference type="SUPFAM" id="SSF49723">
    <property type="entry name" value="Lipase/lipooxygenase domain (PLAT/LH2 domain)"/>
    <property type="match status" value="1"/>
</dbReference>
<dbReference type="EMBL" id="JAODUP010000455">
    <property type="protein sequence ID" value="KAK2149350.1"/>
    <property type="molecule type" value="Genomic_DNA"/>
</dbReference>
<feature type="compositionally biased region" description="Polar residues" evidence="2">
    <location>
        <begin position="283"/>
        <end position="293"/>
    </location>
</feature>
<evidence type="ECO:0000256" key="2">
    <source>
        <dbReference type="SAM" id="MobiDB-lite"/>
    </source>
</evidence>
<dbReference type="PANTHER" id="PTHR45901:SF7">
    <property type="entry name" value="OXYGEN-REGULATED PROTEIN 1"/>
    <property type="match status" value="1"/>
</dbReference>
<dbReference type="Gene3D" id="2.40.180.10">
    <property type="entry name" value="Catalase core domain"/>
    <property type="match status" value="1"/>
</dbReference>
<feature type="domain" description="PLAT" evidence="3">
    <location>
        <begin position="17"/>
        <end position="135"/>
    </location>
</feature>
<evidence type="ECO:0000313" key="4">
    <source>
        <dbReference type="EMBL" id="KAK2149350.1"/>
    </source>
</evidence>
<feature type="compositionally biased region" description="Basic and acidic residues" evidence="2">
    <location>
        <begin position="499"/>
        <end position="613"/>
    </location>
</feature>
<reference evidence="4" key="1">
    <citation type="journal article" date="2023" name="Mol. Biol. Evol.">
        <title>Third-Generation Sequencing Reveals the Adaptive Role of the Epigenome in Three Deep-Sea Polychaetes.</title>
        <authorList>
            <person name="Perez M."/>
            <person name="Aroh O."/>
            <person name="Sun Y."/>
            <person name="Lan Y."/>
            <person name="Juniper S.K."/>
            <person name="Young C.R."/>
            <person name="Angers B."/>
            <person name="Qian P.Y."/>
        </authorList>
    </citation>
    <scope>NUCLEOTIDE SEQUENCE</scope>
    <source>
        <strain evidence="4">P08H-3</strain>
    </source>
</reference>
<dbReference type="PANTHER" id="PTHR45901">
    <property type="entry name" value="PROTEIN CBG12474"/>
    <property type="match status" value="1"/>
</dbReference>
<comment type="caution">
    <text evidence="1">Lacks conserved residue(s) required for the propagation of feature annotation.</text>
</comment>
<evidence type="ECO:0000259" key="3">
    <source>
        <dbReference type="PROSITE" id="PS50095"/>
    </source>
</evidence>
<feature type="compositionally biased region" description="Polar residues" evidence="2">
    <location>
        <begin position="647"/>
        <end position="659"/>
    </location>
</feature>
<dbReference type="Pfam" id="PF01477">
    <property type="entry name" value="PLAT"/>
    <property type="match status" value="1"/>
</dbReference>
<feature type="compositionally biased region" description="Basic and acidic residues" evidence="2">
    <location>
        <begin position="444"/>
        <end position="491"/>
    </location>
</feature>
<dbReference type="Proteomes" id="UP001208570">
    <property type="component" value="Unassembled WGS sequence"/>
</dbReference>
<feature type="region of interest" description="Disordered" evidence="2">
    <location>
        <begin position="247"/>
        <end position="659"/>
    </location>
</feature>
<keyword evidence="5" id="KW-1185">Reference proteome</keyword>
<sequence>MRELGAVRPKQKVPKLFNYQVHMYTGTEVGADTDASVYVNLFGEFGDTGKRLMNRSDKKVMFQEGQIDKYELEAVNLGILKRCVISHDGEGAGEGWYCEQVIVRESEDTDKEYVFPCNRWLDTSIDDHNIERVLKLKGKEGEEDPGSDSGSGTQAPVVTISKALTRRASEVSADSLSDSVDLSDLIETRPSEIVTAQESVARAVDEEHDDNYAISGPIVAEKDKIGAELEPDSGSVARGEDLTAIIQNNLQSDRHDSEDDKQNDGVDQSDSVSDSRRDVTPLNEPNDSDTNGIKSGAEKEGLAASGDEAIRTRSRLKSITPISDQATGSHEPAQASAANDDVDEQDRPVSVRSISSGVKVKPESPTDASENDADRVQHKTDRSGSIKDRPESKSDRLDAHSDRSESDKHRLDSKSPDNTSDRPEYANNRPESNTGSRTDQPVDSIDRPEIKSERSQSRRNSQENDTERLESAKDRPESAKDRSESAKDRSESANNRSESANDRSESAKDRSESAKDRSESANDRSESAKDRSESANDRSESAKDRSESNAESHENADDRPESTKDRPESTNDKPESTNDRPESITERPESTKNRTDSNTEREDSRKDTPESPSKRRNSNIEGSESENERSENKSERPENTNERPESSTDQPNNNTDEVG</sequence>
<feature type="compositionally biased region" description="Basic and acidic residues" evidence="2">
    <location>
        <begin position="252"/>
        <end position="264"/>
    </location>
</feature>
<evidence type="ECO:0000313" key="5">
    <source>
        <dbReference type="Proteomes" id="UP001208570"/>
    </source>
</evidence>
<dbReference type="InterPro" id="IPR036392">
    <property type="entry name" value="PLAT/LH2_dom_sf"/>
</dbReference>
<dbReference type="InterPro" id="IPR001024">
    <property type="entry name" value="PLAT/LH2_dom"/>
</dbReference>
<dbReference type="CDD" id="cd01756">
    <property type="entry name" value="PLAT_repeat"/>
    <property type="match status" value="1"/>
</dbReference>
<proteinExistence type="predicted"/>
<organism evidence="4 5">
    <name type="scientific">Paralvinella palmiformis</name>
    <dbReference type="NCBI Taxonomy" id="53620"/>
    <lineage>
        <taxon>Eukaryota</taxon>
        <taxon>Metazoa</taxon>
        <taxon>Spiralia</taxon>
        <taxon>Lophotrochozoa</taxon>
        <taxon>Annelida</taxon>
        <taxon>Polychaeta</taxon>
        <taxon>Sedentaria</taxon>
        <taxon>Canalipalpata</taxon>
        <taxon>Terebellida</taxon>
        <taxon>Terebelliformia</taxon>
        <taxon>Alvinellidae</taxon>
        <taxon>Paralvinella</taxon>
    </lineage>
</organism>
<accession>A0AAD9MXR8</accession>
<dbReference type="PROSITE" id="PS50095">
    <property type="entry name" value="PLAT"/>
    <property type="match status" value="1"/>
</dbReference>
<name>A0AAD9MXR8_9ANNE</name>
<feature type="compositionally biased region" description="Polar residues" evidence="2">
    <location>
        <begin position="429"/>
        <end position="441"/>
    </location>
</feature>
<dbReference type="InterPro" id="IPR052970">
    <property type="entry name" value="Inner_ear_hair_cell_LOXHD"/>
</dbReference>
<feature type="compositionally biased region" description="Basic and acidic residues" evidence="2">
    <location>
        <begin position="372"/>
        <end position="424"/>
    </location>
</feature>
<gene>
    <name evidence="4" type="ORF">LSH36_456g00035</name>
</gene>
<dbReference type="AlphaFoldDB" id="A0AAD9MXR8"/>
<feature type="compositionally biased region" description="Basic and acidic residues" evidence="2">
    <location>
        <begin position="626"/>
        <end position="646"/>
    </location>
</feature>